<keyword evidence="12" id="KW-0902">Two-component regulatory system</keyword>
<dbReference type="CDD" id="cd00082">
    <property type="entry name" value="HisKA"/>
    <property type="match status" value="1"/>
</dbReference>
<feature type="domain" description="Histidine kinase" evidence="16">
    <location>
        <begin position="241"/>
        <end position="450"/>
    </location>
</feature>
<keyword evidence="8" id="KW-0547">Nucleotide-binding</keyword>
<sequence>MKNKPLAVQIWLVFSGVMTIILCIVILLIPLLVQPFLVQDTYARISEAQTLISNRQDNGPGSGKPFRTKDNGVVHHLLFVNGEWIAPPSSLTRLPTEFLATAQGQALLQTEEAKQYKAEVGQQTLYYIIRVQQMEGQNFFLLSYALDTYQREFISSLIRQLFGMTALILLASFPFCYWLSKYLSRPLVQIEQHVQRLAERDWNKPLLLDRKDEIGRLAKSVERMRRRLVKQDETQRTLLQNVSHELKTPVMVIRSYTQAIQDGIYPSGDLSQTVEVIEKEAERLERQIQQLLYLTKLDYLATQELTTHSVCVVNIIQDTVQRLRWRRPELEWEINVPDIHVEGDEEQLRTALENILDNQIRYAQQKIWISGKKANEDGAYTFQLRLGNDGPPIPPENIQTIFEPYRKGASGQFGLGLAIVKRIVDLHHGKIGIKNEETGPVFTMQFPLDQKDSPTNVS</sequence>
<evidence type="ECO:0000256" key="15">
    <source>
        <dbReference type="SAM" id="Phobius"/>
    </source>
</evidence>
<keyword evidence="6" id="KW-0808">Transferase</keyword>
<keyword evidence="7 15" id="KW-0812">Transmembrane</keyword>
<keyword evidence="5" id="KW-0597">Phosphoprotein</keyword>
<dbReference type="PANTHER" id="PTHR45528">
    <property type="entry name" value="SENSOR HISTIDINE KINASE CPXA"/>
    <property type="match status" value="1"/>
</dbReference>
<dbReference type="InterPro" id="IPR005467">
    <property type="entry name" value="His_kinase_dom"/>
</dbReference>
<feature type="coiled-coil region" evidence="14">
    <location>
        <begin position="267"/>
        <end position="294"/>
    </location>
</feature>
<comment type="subcellular location">
    <subcellularLocation>
        <location evidence="2">Cell membrane</location>
        <topology evidence="2">Multi-pass membrane protein</topology>
    </subcellularLocation>
</comment>
<dbReference type="Pfam" id="PF00512">
    <property type="entry name" value="HisKA"/>
    <property type="match status" value="1"/>
</dbReference>
<feature type="transmembrane region" description="Helical" evidence="15">
    <location>
        <begin position="6"/>
        <end position="33"/>
    </location>
</feature>
<dbReference type="Proteomes" id="UP000561326">
    <property type="component" value="Unassembled WGS sequence"/>
</dbReference>
<dbReference type="EC" id="2.7.13.3" evidence="3"/>
<dbReference type="GO" id="GO:0005524">
    <property type="term" value="F:ATP binding"/>
    <property type="evidence" value="ECO:0007669"/>
    <property type="project" value="UniProtKB-KW"/>
</dbReference>
<evidence type="ECO:0000256" key="7">
    <source>
        <dbReference type="ARBA" id="ARBA00022692"/>
    </source>
</evidence>
<dbReference type="FunFam" id="1.10.287.130:FF:000073">
    <property type="entry name" value="Two-component sensor histidine kinase"/>
    <property type="match status" value="1"/>
</dbReference>
<dbReference type="GO" id="GO:0005886">
    <property type="term" value="C:plasma membrane"/>
    <property type="evidence" value="ECO:0007669"/>
    <property type="project" value="UniProtKB-SubCell"/>
</dbReference>
<evidence type="ECO:0000256" key="6">
    <source>
        <dbReference type="ARBA" id="ARBA00022679"/>
    </source>
</evidence>
<evidence type="ECO:0000256" key="4">
    <source>
        <dbReference type="ARBA" id="ARBA00022475"/>
    </source>
</evidence>
<dbReference type="PROSITE" id="PS50109">
    <property type="entry name" value="HIS_KIN"/>
    <property type="match status" value="1"/>
</dbReference>
<dbReference type="EMBL" id="JABAGO010000031">
    <property type="protein sequence ID" value="NME99598.1"/>
    <property type="molecule type" value="Genomic_DNA"/>
</dbReference>
<dbReference type="OrthoDB" id="9780718at2"/>
<dbReference type="InterPro" id="IPR003660">
    <property type="entry name" value="HAMP_dom"/>
</dbReference>
<feature type="domain" description="HAMP" evidence="17">
    <location>
        <begin position="181"/>
        <end position="233"/>
    </location>
</feature>
<dbReference type="PANTHER" id="PTHR45528:SF1">
    <property type="entry name" value="SENSOR HISTIDINE KINASE CPXA"/>
    <property type="match status" value="1"/>
</dbReference>
<dbReference type="AlphaFoldDB" id="A0A848CWU1"/>
<dbReference type="SUPFAM" id="SSF55874">
    <property type="entry name" value="ATPase domain of HSP90 chaperone/DNA topoisomerase II/histidine kinase"/>
    <property type="match status" value="1"/>
</dbReference>
<comment type="caution">
    <text evidence="18">The sequence shown here is derived from an EMBL/GenBank/DDBJ whole genome shotgun (WGS) entry which is preliminary data.</text>
</comment>
<protein>
    <recommendedName>
        <fullName evidence="3">histidine kinase</fullName>
        <ecNumber evidence="3">2.7.13.3</ecNumber>
    </recommendedName>
</protein>
<dbReference type="Pfam" id="PF02518">
    <property type="entry name" value="HATPase_c"/>
    <property type="match status" value="1"/>
</dbReference>
<keyword evidence="13 15" id="KW-0472">Membrane</keyword>
<evidence type="ECO:0000256" key="1">
    <source>
        <dbReference type="ARBA" id="ARBA00000085"/>
    </source>
</evidence>
<evidence type="ECO:0000256" key="14">
    <source>
        <dbReference type="SAM" id="Coils"/>
    </source>
</evidence>
<gene>
    <name evidence="18" type="ORF">HF838_15265</name>
</gene>
<dbReference type="InterPro" id="IPR003594">
    <property type="entry name" value="HATPase_dom"/>
</dbReference>
<dbReference type="SMART" id="SM00387">
    <property type="entry name" value="HATPase_c"/>
    <property type="match status" value="1"/>
</dbReference>
<organism evidence="18 19">
    <name type="scientific">Aneurinibacillus aneurinilyticus</name>
    <name type="common">Bacillus aneurinolyticus</name>
    <dbReference type="NCBI Taxonomy" id="1391"/>
    <lineage>
        <taxon>Bacteria</taxon>
        <taxon>Bacillati</taxon>
        <taxon>Bacillota</taxon>
        <taxon>Bacilli</taxon>
        <taxon>Bacillales</taxon>
        <taxon>Paenibacillaceae</taxon>
        <taxon>Aneurinibacillus group</taxon>
        <taxon>Aneurinibacillus</taxon>
    </lineage>
</organism>
<dbReference type="PRINTS" id="PR00344">
    <property type="entry name" value="BCTRLSENSOR"/>
</dbReference>
<evidence type="ECO:0000256" key="8">
    <source>
        <dbReference type="ARBA" id="ARBA00022741"/>
    </source>
</evidence>
<accession>A0A848CWU1</accession>
<keyword evidence="4" id="KW-1003">Cell membrane</keyword>
<keyword evidence="11 15" id="KW-1133">Transmembrane helix</keyword>
<dbReference type="InterPro" id="IPR036890">
    <property type="entry name" value="HATPase_C_sf"/>
</dbReference>
<comment type="catalytic activity">
    <reaction evidence="1">
        <text>ATP + protein L-histidine = ADP + protein N-phospho-L-histidine.</text>
        <dbReference type="EC" id="2.7.13.3"/>
    </reaction>
</comment>
<dbReference type="RefSeq" id="WP_021623552.1">
    <property type="nucleotide sequence ID" value="NZ_CABKST010000223.1"/>
</dbReference>
<evidence type="ECO:0000256" key="12">
    <source>
        <dbReference type="ARBA" id="ARBA00023012"/>
    </source>
</evidence>
<dbReference type="InterPro" id="IPR050398">
    <property type="entry name" value="HssS/ArlS-like"/>
</dbReference>
<dbReference type="SUPFAM" id="SSF158472">
    <property type="entry name" value="HAMP domain-like"/>
    <property type="match status" value="1"/>
</dbReference>
<dbReference type="SMART" id="SM00304">
    <property type="entry name" value="HAMP"/>
    <property type="match status" value="1"/>
</dbReference>
<keyword evidence="10" id="KW-0067">ATP-binding</keyword>
<keyword evidence="9 18" id="KW-0418">Kinase</keyword>
<dbReference type="SUPFAM" id="SSF47384">
    <property type="entry name" value="Homodimeric domain of signal transducing histidine kinase"/>
    <property type="match status" value="1"/>
</dbReference>
<dbReference type="InterPro" id="IPR004358">
    <property type="entry name" value="Sig_transdc_His_kin-like_C"/>
</dbReference>
<name>A0A848CWU1_ANEAE</name>
<evidence type="ECO:0000256" key="13">
    <source>
        <dbReference type="ARBA" id="ARBA00023136"/>
    </source>
</evidence>
<dbReference type="Pfam" id="PF00672">
    <property type="entry name" value="HAMP"/>
    <property type="match status" value="1"/>
</dbReference>
<proteinExistence type="predicted"/>
<evidence type="ECO:0000256" key="2">
    <source>
        <dbReference type="ARBA" id="ARBA00004651"/>
    </source>
</evidence>
<evidence type="ECO:0000256" key="5">
    <source>
        <dbReference type="ARBA" id="ARBA00022553"/>
    </source>
</evidence>
<dbReference type="Gene3D" id="3.30.565.10">
    <property type="entry name" value="Histidine kinase-like ATPase, C-terminal domain"/>
    <property type="match status" value="1"/>
</dbReference>
<dbReference type="GeneID" id="92840792"/>
<dbReference type="CDD" id="cd06225">
    <property type="entry name" value="HAMP"/>
    <property type="match status" value="1"/>
</dbReference>
<keyword evidence="14" id="KW-0175">Coiled coil</keyword>
<dbReference type="InterPro" id="IPR036097">
    <property type="entry name" value="HisK_dim/P_sf"/>
</dbReference>
<dbReference type="InterPro" id="IPR003661">
    <property type="entry name" value="HisK_dim/P_dom"/>
</dbReference>
<dbReference type="Gene3D" id="6.10.340.10">
    <property type="match status" value="1"/>
</dbReference>
<reference evidence="18 19" key="1">
    <citation type="submission" date="2020-04" db="EMBL/GenBank/DDBJ databases">
        <authorList>
            <person name="Hitch T.C.A."/>
            <person name="Wylensek D."/>
            <person name="Clavel T."/>
        </authorList>
    </citation>
    <scope>NUCLEOTIDE SEQUENCE [LARGE SCALE GENOMIC DNA]</scope>
    <source>
        <strain evidence="18 19">WB01_D5_05</strain>
    </source>
</reference>
<evidence type="ECO:0000256" key="11">
    <source>
        <dbReference type="ARBA" id="ARBA00022989"/>
    </source>
</evidence>
<dbReference type="GO" id="GO:0000155">
    <property type="term" value="F:phosphorelay sensor kinase activity"/>
    <property type="evidence" value="ECO:0007669"/>
    <property type="project" value="InterPro"/>
</dbReference>
<dbReference type="PROSITE" id="PS50885">
    <property type="entry name" value="HAMP"/>
    <property type="match status" value="1"/>
</dbReference>
<feature type="transmembrane region" description="Helical" evidence="15">
    <location>
        <begin position="161"/>
        <end position="180"/>
    </location>
</feature>
<evidence type="ECO:0000256" key="3">
    <source>
        <dbReference type="ARBA" id="ARBA00012438"/>
    </source>
</evidence>
<evidence type="ECO:0000259" key="17">
    <source>
        <dbReference type="PROSITE" id="PS50885"/>
    </source>
</evidence>
<dbReference type="SMART" id="SM00388">
    <property type="entry name" value="HisKA"/>
    <property type="match status" value="1"/>
</dbReference>
<evidence type="ECO:0000256" key="10">
    <source>
        <dbReference type="ARBA" id="ARBA00022840"/>
    </source>
</evidence>
<evidence type="ECO:0000313" key="18">
    <source>
        <dbReference type="EMBL" id="NME99598.1"/>
    </source>
</evidence>
<evidence type="ECO:0000313" key="19">
    <source>
        <dbReference type="Proteomes" id="UP000561326"/>
    </source>
</evidence>
<evidence type="ECO:0000259" key="16">
    <source>
        <dbReference type="PROSITE" id="PS50109"/>
    </source>
</evidence>
<dbReference type="Gene3D" id="1.10.287.130">
    <property type="match status" value="1"/>
</dbReference>
<evidence type="ECO:0000256" key="9">
    <source>
        <dbReference type="ARBA" id="ARBA00022777"/>
    </source>
</evidence>